<dbReference type="Proteomes" id="UP000662939">
    <property type="component" value="Chromosome"/>
</dbReference>
<dbReference type="InterPro" id="IPR036640">
    <property type="entry name" value="ABC1_TM_sf"/>
</dbReference>
<dbReference type="SUPFAM" id="SSF52540">
    <property type="entry name" value="P-loop containing nucleoside triphosphate hydrolases"/>
    <property type="match status" value="1"/>
</dbReference>
<keyword evidence="3 5" id="KW-1133">Transmembrane helix</keyword>
<feature type="transmembrane region" description="Helical" evidence="5">
    <location>
        <begin position="72"/>
        <end position="96"/>
    </location>
</feature>
<feature type="transmembrane region" description="Helical" evidence="5">
    <location>
        <begin position="174"/>
        <end position="194"/>
    </location>
</feature>
<dbReference type="PANTHER" id="PTHR43394:SF1">
    <property type="entry name" value="ATP-BINDING CASSETTE SUB-FAMILY B MEMBER 10, MITOCHONDRIAL"/>
    <property type="match status" value="1"/>
</dbReference>
<name>A0A895XT64_9ACTN</name>
<accession>A0A895XT64</accession>
<keyword evidence="8" id="KW-0067">ATP-binding</keyword>
<reference evidence="8" key="1">
    <citation type="submission" date="2021-02" db="EMBL/GenBank/DDBJ databases">
        <title>Natronoglycomyces albus gen. nov., sp. nov, a haloalkaliphilic actinobacterium from a soda solonchak soil.</title>
        <authorList>
            <person name="Sorokin D.Y."/>
            <person name="Khijniak T.V."/>
            <person name="Zakharycheva A.P."/>
            <person name="Boueva O.V."/>
            <person name="Ariskina E.V."/>
            <person name="Hahnke R.L."/>
            <person name="Bunk B."/>
            <person name="Sproer C."/>
            <person name="Schumann P."/>
            <person name="Evtushenko L.I."/>
            <person name="Kublanov I.V."/>
        </authorList>
    </citation>
    <scope>NUCLEOTIDE SEQUENCE</scope>
    <source>
        <strain evidence="8">DSM 106290</strain>
    </source>
</reference>
<protein>
    <submittedName>
        <fullName evidence="8">ABC transporter ATP-binding protein</fullName>
    </submittedName>
</protein>
<dbReference type="GO" id="GO:0005524">
    <property type="term" value="F:ATP binding"/>
    <property type="evidence" value="ECO:0007669"/>
    <property type="project" value="UniProtKB-KW"/>
</dbReference>
<feature type="transmembrane region" description="Helical" evidence="5">
    <location>
        <begin position="149"/>
        <end position="168"/>
    </location>
</feature>
<dbReference type="Pfam" id="PF00664">
    <property type="entry name" value="ABC_membrane"/>
    <property type="match status" value="1"/>
</dbReference>
<dbReference type="PANTHER" id="PTHR43394">
    <property type="entry name" value="ATP-DEPENDENT PERMEASE MDL1, MITOCHONDRIAL"/>
    <property type="match status" value="1"/>
</dbReference>
<dbReference type="EMBL" id="CP070496">
    <property type="protein sequence ID" value="QSB06683.1"/>
    <property type="molecule type" value="Genomic_DNA"/>
</dbReference>
<dbReference type="CDD" id="cd07346">
    <property type="entry name" value="ABC_6TM_exporters"/>
    <property type="match status" value="1"/>
</dbReference>
<dbReference type="GO" id="GO:0015421">
    <property type="term" value="F:ABC-type oligopeptide transporter activity"/>
    <property type="evidence" value="ECO:0007669"/>
    <property type="project" value="TreeGrafter"/>
</dbReference>
<evidence type="ECO:0000256" key="5">
    <source>
        <dbReference type="SAM" id="Phobius"/>
    </source>
</evidence>
<evidence type="ECO:0000256" key="3">
    <source>
        <dbReference type="ARBA" id="ARBA00022989"/>
    </source>
</evidence>
<evidence type="ECO:0000256" key="2">
    <source>
        <dbReference type="ARBA" id="ARBA00022692"/>
    </source>
</evidence>
<dbReference type="InterPro" id="IPR027417">
    <property type="entry name" value="P-loop_NTPase"/>
</dbReference>
<dbReference type="InterPro" id="IPR039421">
    <property type="entry name" value="Type_1_exporter"/>
</dbReference>
<dbReference type="SUPFAM" id="SSF90123">
    <property type="entry name" value="ABC transporter transmembrane region"/>
    <property type="match status" value="1"/>
</dbReference>
<feature type="transmembrane region" description="Helical" evidence="5">
    <location>
        <begin position="37"/>
        <end position="60"/>
    </location>
</feature>
<dbReference type="InterPro" id="IPR017871">
    <property type="entry name" value="ABC_transporter-like_CS"/>
</dbReference>
<dbReference type="PROSITE" id="PS00211">
    <property type="entry name" value="ABC_TRANSPORTER_1"/>
    <property type="match status" value="1"/>
</dbReference>
<feature type="domain" description="ABC transporter" evidence="6">
    <location>
        <begin position="326"/>
        <end position="564"/>
    </location>
</feature>
<dbReference type="KEGG" id="nav:JQS30_07255"/>
<evidence type="ECO:0000256" key="4">
    <source>
        <dbReference type="ARBA" id="ARBA00023136"/>
    </source>
</evidence>
<dbReference type="InterPro" id="IPR011527">
    <property type="entry name" value="ABC1_TM_dom"/>
</dbReference>
<dbReference type="GO" id="GO:0005886">
    <property type="term" value="C:plasma membrane"/>
    <property type="evidence" value="ECO:0007669"/>
    <property type="project" value="UniProtKB-SubCell"/>
</dbReference>
<dbReference type="RefSeq" id="WP_213172694.1">
    <property type="nucleotide sequence ID" value="NZ_CP070496.1"/>
</dbReference>
<gene>
    <name evidence="8" type="ORF">JQS30_07255</name>
</gene>
<evidence type="ECO:0000313" key="8">
    <source>
        <dbReference type="EMBL" id="QSB06683.1"/>
    </source>
</evidence>
<evidence type="ECO:0000313" key="9">
    <source>
        <dbReference type="Proteomes" id="UP000662939"/>
    </source>
</evidence>
<keyword evidence="9" id="KW-1185">Reference proteome</keyword>
<feature type="transmembrane region" description="Helical" evidence="5">
    <location>
        <begin position="297"/>
        <end position="322"/>
    </location>
</feature>
<organism evidence="8 9">
    <name type="scientific">Natronoglycomyces albus</name>
    <dbReference type="NCBI Taxonomy" id="2811108"/>
    <lineage>
        <taxon>Bacteria</taxon>
        <taxon>Bacillati</taxon>
        <taxon>Actinomycetota</taxon>
        <taxon>Actinomycetes</taxon>
        <taxon>Glycomycetales</taxon>
        <taxon>Glycomycetaceae</taxon>
        <taxon>Natronoglycomyces</taxon>
    </lineage>
</organism>
<dbReference type="Gene3D" id="3.40.50.300">
    <property type="entry name" value="P-loop containing nucleotide triphosphate hydrolases"/>
    <property type="match status" value="1"/>
</dbReference>
<evidence type="ECO:0000256" key="1">
    <source>
        <dbReference type="ARBA" id="ARBA00004651"/>
    </source>
</evidence>
<keyword evidence="8" id="KW-0547">Nucleotide-binding</keyword>
<dbReference type="PROSITE" id="PS50929">
    <property type="entry name" value="ABC_TM1F"/>
    <property type="match status" value="1"/>
</dbReference>
<feature type="transmembrane region" description="Helical" evidence="5">
    <location>
        <begin position="254"/>
        <end position="277"/>
    </location>
</feature>
<evidence type="ECO:0000259" key="7">
    <source>
        <dbReference type="PROSITE" id="PS50929"/>
    </source>
</evidence>
<sequence length="581" mass="62312">MQLLAPLPTSEPGNPPRSSALSLMGWIYLKQWRTLSLSALSGLLWMGLFASMPFVIGRAIDQGISEGIGPSLWIWGAVFLGLAYCAWQFTYWMTYLDFYNSTAMGMRVVQLINRHAGHTGAALPTKISTGEVVAAGNIDARSIGESCFFLARAVGGIVFFLVVAAIMYRITPLLGLVVLSGLLLQAIVLGPLLSPLQKRVLRYREQEGHLTALAQDIVAGLRVLRGIGGEAHMSQRYRDQSAQLRHYGNRSATAFATISGLEAFVPGLLLVAVIWVASAEAINGALSPGQLVATFGYAAFLWLPMVIFSIIATRGTVAYAAAKRVVRTLQVQPAIDDSHDGPPVEPGALVDPDSGFEARNGAFTALTGTNAADLADICDRLARYTDTNASLGHRRLDEYRLDEVRAHVLLATNELALFPGTLRQAIDPSGTSSDAEILAALHVAAAQDAIDSVGGLNGDIAPGGRNLSGGQQQRLKLARALVANPPVLILLGPTTAMDSSTEALVAQRLRAFRQDQTTIVVTSSPVLLDAADTVAFMVEAHLKDTGTHRTLWATNPSYRHLIDRTHHTTPPAVEDSEDQNR</sequence>
<keyword evidence="2 5" id="KW-0812">Transmembrane</keyword>
<dbReference type="InterPro" id="IPR003439">
    <property type="entry name" value="ABC_transporter-like_ATP-bd"/>
</dbReference>
<keyword evidence="4 5" id="KW-0472">Membrane</keyword>
<comment type="subcellular location">
    <subcellularLocation>
        <location evidence="1">Cell membrane</location>
        <topology evidence="1">Multi-pass membrane protein</topology>
    </subcellularLocation>
</comment>
<feature type="domain" description="ABC transmembrane type-1" evidence="7">
    <location>
        <begin position="37"/>
        <end position="309"/>
    </location>
</feature>
<dbReference type="GO" id="GO:0016887">
    <property type="term" value="F:ATP hydrolysis activity"/>
    <property type="evidence" value="ECO:0007669"/>
    <property type="project" value="InterPro"/>
</dbReference>
<dbReference type="AlphaFoldDB" id="A0A895XT64"/>
<dbReference type="Gene3D" id="1.20.1560.10">
    <property type="entry name" value="ABC transporter type 1, transmembrane domain"/>
    <property type="match status" value="1"/>
</dbReference>
<dbReference type="PROSITE" id="PS50893">
    <property type="entry name" value="ABC_TRANSPORTER_2"/>
    <property type="match status" value="1"/>
</dbReference>
<evidence type="ECO:0000259" key="6">
    <source>
        <dbReference type="PROSITE" id="PS50893"/>
    </source>
</evidence>
<proteinExistence type="predicted"/>
<dbReference type="Pfam" id="PF00005">
    <property type="entry name" value="ABC_tran"/>
    <property type="match status" value="1"/>
</dbReference>